<dbReference type="EMBL" id="CP155618">
    <property type="protein sequence ID" value="XBL14084.1"/>
    <property type="molecule type" value="Genomic_DNA"/>
</dbReference>
<protein>
    <submittedName>
        <fullName evidence="1">Uncharacterized protein</fullName>
    </submittedName>
</protein>
<dbReference type="RefSeq" id="WP_308992060.1">
    <property type="nucleotide sequence ID" value="NZ_CP155618.1"/>
</dbReference>
<organism evidence="1 2">
    <name type="scientific">Mariniflexile litorale</name>
    <dbReference type="NCBI Taxonomy" id="3045158"/>
    <lineage>
        <taxon>Bacteria</taxon>
        <taxon>Pseudomonadati</taxon>
        <taxon>Bacteroidota</taxon>
        <taxon>Flavobacteriia</taxon>
        <taxon>Flavobacteriales</taxon>
        <taxon>Flavobacteriaceae</taxon>
        <taxon>Mariniflexile</taxon>
    </lineage>
</organism>
<gene>
    <name evidence="1" type="ORF">QLS71_017415</name>
</gene>
<evidence type="ECO:0000313" key="1">
    <source>
        <dbReference type="EMBL" id="XBL14084.1"/>
    </source>
</evidence>
<dbReference type="KEGG" id="mlil:QLS71_017415"/>
<proteinExistence type="predicted"/>
<reference evidence="1" key="1">
    <citation type="submission" date="2024-04" db="EMBL/GenBank/DDBJ databases">
        <title>Mariniflexile litorale, isolated from the shallow sediments of the Sea of Japan.</title>
        <authorList>
            <person name="Romanenko L."/>
            <person name="Isaeva M."/>
        </authorList>
    </citation>
    <scope>NUCLEOTIDE SEQUENCE [LARGE SCALE GENOMIC DNA]</scope>
    <source>
        <strain evidence="1">KMM 9835</strain>
    </source>
</reference>
<sequence length="70" mass="8101">MTRWSSYITNLKITITREENTLTTDTNNVTYQWVDCNNSNAFIDSETNKNFNVTGIGAYTVQIQQLEIVY</sequence>
<name>A0AAU7EF73_9FLAO</name>
<dbReference type="Proteomes" id="UP001224325">
    <property type="component" value="Chromosome"/>
</dbReference>
<dbReference type="AlphaFoldDB" id="A0AAU7EF73"/>
<accession>A0AAU7EF73</accession>
<keyword evidence="2" id="KW-1185">Reference proteome</keyword>
<evidence type="ECO:0000313" key="2">
    <source>
        <dbReference type="Proteomes" id="UP001224325"/>
    </source>
</evidence>